<comment type="catalytic activity">
    <reaction evidence="8">
        <text>glycerol(in) = glycerol(out)</text>
        <dbReference type="Rhea" id="RHEA:29675"/>
        <dbReference type="ChEBI" id="CHEBI:17754"/>
    </reaction>
</comment>
<evidence type="ECO:0000256" key="10">
    <source>
        <dbReference type="SAM" id="Phobius"/>
    </source>
</evidence>
<dbReference type="Proteomes" id="UP001369086">
    <property type="component" value="Unassembled WGS sequence"/>
</dbReference>
<feature type="transmembrane region" description="Helical" evidence="10">
    <location>
        <begin position="56"/>
        <end position="80"/>
    </location>
</feature>
<keyword evidence="6 10" id="KW-0472">Membrane</keyword>
<organism evidence="11 12">
    <name type="scientific">Huso huso</name>
    <name type="common">Beluga</name>
    <name type="synonym">Acipenser huso</name>
    <dbReference type="NCBI Taxonomy" id="61971"/>
    <lineage>
        <taxon>Eukaryota</taxon>
        <taxon>Metazoa</taxon>
        <taxon>Chordata</taxon>
        <taxon>Craniata</taxon>
        <taxon>Vertebrata</taxon>
        <taxon>Euteleostomi</taxon>
        <taxon>Actinopterygii</taxon>
        <taxon>Chondrostei</taxon>
        <taxon>Acipenseriformes</taxon>
        <taxon>Acipenseridae</taxon>
        <taxon>Huso</taxon>
    </lineage>
</organism>
<dbReference type="PRINTS" id="PR00783">
    <property type="entry name" value="MINTRINSICP"/>
</dbReference>
<dbReference type="NCBIfam" id="TIGR00861">
    <property type="entry name" value="MIP"/>
    <property type="match status" value="1"/>
</dbReference>
<feature type="transmembrane region" description="Helical" evidence="10">
    <location>
        <begin position="241"/>
        <end position="261"/>
    </location>
</feature>
<evidence type="ECO:0000256" key="3">
    <source>
        <dbReference type="ARBA" id="ARBA00022448"/>
    </source>
</evidence>
<feature type="transmembrane region" description="Helical" evidence="10">
    <location>
        <begin position="161"/>
        <end position="181"/>
    </location>
</feature>
<name>A0ABR1A5J4_HUSHU</name>
<gene>
    <name evidence="11" type="ORF">HHUSO_G1683</name>
</gene>
<dbReference type="EMBL" id="JAHFZB010000002">
    <property type="protein sequence ID" value="KAK6492351.1"/>
    <property type="molecule type" value="Genomic_DNA"/>
</dbReference>
<dbReference type="SUPFAM" id="SSF81338">
    <property type="entry name" value="Aquaporin-like"/>
    <property type="match status" value="1"/>
</dbReference>
<comment type="similarity">
    <text evidence="2 9">Belongs to the MIP/aquaporin (TC 1.A.8) family.</text>
</comment>
<keyword evidence="12" id="KW-1185">Reference proteome</keyword>
<protein>
    <submittedName>
        <fullName evidence="11">Aquaporin-7</fullName>
    </submittedName>
</protein>
<keyword evidence="5 10" id="KW-1133">Transmembrane helix</keyword>
<feature type="transmembrane region" description="Helical" evidence="10">
    <location>
        <begin position="21"/>
        <end position="44"/>
    </location>
</feature>
<feature type="transmembrane region" description="Helical" evidence="10">
    <location>
        <begin position="193"/>
        <end position="214"/>
    </location>
</feature>
<evidence type="ECO:0000256" key="8">
    <source>
        <dbReference type="ARBA" id="ARBA00049405"/>
    </source>
</evidence>
<accession>A0ABR1A5J4</accession>
<dbReference type="Gene3D" id="1.20.1080.10">
    <property type="entry name" value="Glycerol uptake facilitator protein"/>
    <property type="match status" value="1"/>
</dbReference>
<evidence type="ECO:0000313" key="11">
    <source>
        <dbReference type="EMBL" id="KAK6492351.1"/>
    </source>
</evidence>
<evidence type="ECO:0000256" key="1">
    <source>
        <dbReference type="ARBA" id="ARBA00004141"/>
    </source>
</evidence>
<evidence type="ECO:0000256" key="6">
    <source>
        <dbReference type="ARBA" id="ARBA00023136"/>
    </source>
</evidence>
<comment type="caution">
    <text evidence="11">The sequence shown here is derived from an EMBL/GenBank/DDBJ whole genome shotgun (WGS) entry which is preliminary data.</text>
</comment>
<dbReference type="InterPro" id="IPR000425">
    <property type="entry name" value="MIP"/>
</dbReference>
<dbReference type="CDD" id="cd00333">
    <property type="entry name" value="MIP"/>
    <property type="match status" value="1"/>
</dbReference>
<evidence type="ECO:0000256" key="9">
    <source>
        <dbReference type="RuleBase" id="RU000477"/>
    </source>
</evidence>
<evidence type="ECO:0000256" key="5">
    <source>
        <dbReference type="ARBA" id="ARBA00022989"/>
    </source>
</evidence>
<feature type="transmembrane region" description="Helical" evidence="10">
    <location>
        <begin position="101"/>
        <end position="124"/>
    </location>
</feature>
<dbReference type="Pfam" id="PF00230">
    <property type="entry name" value="MIP"/>
    <property type="match status" value="1"/>
</dbReference>
<dbReference type="InterPro" id="IPR050363">
    <property type="entry name" value="MIP/Aquaporin"/>
</dbReference>
<comment type="subcellular location">
    <subcellularLocation>
        <location evidence="1">Membrane</location>
        <topology evidence="1">Multi-pass membrane protein</topology>
    </subcellularLocation>
</comment>
<evidence type="ECO:0000256" key="2">
    <source>
        <dbReference type="ARBA" id="ARBA00006175"/>
    </source>
</evidence>
<dbReference type="InterPro" id="IPR023271">
    <property type="entry name" value="Aquaporin-like"/>
</dbReference>
<evidence type="ECO:0000313" key="12">
    <source>
        <dbReference type="Proteomes" id="UP001369086"/>
    </source>
</evidence>
<keyword evidence="4 9" id="KW-0812">Transmembrane</keyword>
<dbReference type="PANTHER" id="PTHR43829">
    <property type="entry name" value="AQUAPORIN OR AQUAGLYCEROPORIN RELATED"/>
    <property type="match status" value="1"/>
</dbReference>
<dbReference type="PRINTS" id="PR02019">
    <property type="entry name" value="AQUAPORIN7"/>
</dbReference>
<evidence type="ECO:0000256" key="7">
    <source>
        <dbReference type="ARBA" id="ARBA00034651"/>
    </source>
</evidence>
<evidence type="ECO:0000256" key="4">
    <source>
        <dbReference type="ARBA" id="ARBA00022692"/>
    </source>
</evidence>
<keyword evidence="3 9" id="KW-0813">Transport</keyword>
<reference evidence="11 12" key="1">
    <citation type="submission" date="2021-05" db="EMBL/GenBank/DDBJ databases">
        <authorList>
            <person name="Zahm M."/>
            <person name="Klopp C."/>
            <person name="Cabau C."/>
            <person name="Kuhl H."/>
            <person name="Suciu R."/>
            <person name="Ciorpac M."/>
            <person name="Holostenco D."/>
            <person name="Gessner J."/>
            <person name="Wuertz S."/>
            <person name="Hohne C."/>
            <person name="Stock M."/>
            <person name="Gislard M."/>
            <person name="Lluch J."/>
            <person name="Milhes M."/>
            <person name="Lampietro C."/>
            <person name="Lopez Roques C."/>
            <person name="Donnadieu C."/>
            <person name="Du K."/>
            <person name="Schartl M."/>
            <person name="Guiguen Y."/>
        </authorList>
    </citation>
    <scope>NUCLEOTIDE SEQUENCE [LARGE SCALE GENOMIC DNA]</scope>
    <source>
        <strain evidence="11">Hh-F2</strain>
        <tissue evidence="11">Blood</tissue>
    </source>
</reference>
<comment type="catalytic activity">
    <reaction evidence="7">
        <text>H2O(in) = H2O(out)</text>
        <dbReference type="Rhea" id="RHEA:29667"/>
        <dbReference type="ChEBI" id="CHEBI:15377"/>
    </reaction>
</comment>
<dbReference type="PANTHER" id="PTHR43829:SF15">
    <property type="entry name" value="AQUAPORIN-7"/>
    <property type="match status" value="1"/>
</dbReference>
<proteinExistence type="inferred from homology"/>
<sequence length="292" mass="31350">MKLDKQFVSNVKKAIRIRNEYLREALAEILSTFVMMVFGLGSVAQVVMGGGSYGDYFSINLGFGLGVTMGIHIAGGVSGAHMNTAVTFSMCVLGSLSWRKLPVYAAAQFLGSFMAAVTVFWVYYDALFEFCGGNFTVTGPRATAGIFATYPAPYLSVGGGFLDQVLGTAMLLLCILALNDHRNSPALSGTQPLLIGLLVVVIGISLGSNSGYAINPARDLPPRFFTSMAGWGPDVFSAGNGWWWIPVVAPMVGSVTGSLLYKLFIEYHHPSEEHLEEGLGGVCSDQKHCFRF</sequence>